<dbReference type="InterPro" id="IPR053163">
    <property type="entry name" value="HTH-type_regulator_Rgg"/>
</dbReference>
<sequence>MFGEVFKKLRKSKHITLEAISKDVISTSQLSRWENGLSDISLNKLIILLNRINVSPQEFIAMTIPENNETNNFLKNLSLLYSEKDSISIYRIFLKNIAAYHHTNNVDYLFHASAAANVLFDIKNKNYLTPQDQQDLKLFLTQNNHWNLSTIQAFGNSGFILPNNTVFQLINSLIEDIVYLENINFEFYLEAWNTIINNSLILVKTDFKKSKLLLARIKELSYTEPYLSITVKVNFLELLIHYREDGNSEPIKRFLESAKVLGIPNLYNDLLSGWALLKLNS</sequence>
<dbReference type="Proteomes" id="UP001200334">
    <property type="component" value="Unassembled WGS sequence"/>
</dbReference>
<dbReference type="CDD" id="cd00093">
    <property type="entry name" value="HTH_XRE"/>
    <property type="match status" value="1"/>
</dbReference>
<reference evidence="2" key="1">
    <citation type="submission" date="2018-07" db="EMBL/GenBank/DDBJ databases">
        <authorList>
            <person name="Somerville V."/>
        </authorList>
    </citation>
    <scope>NUCLEOTIDE SEQUENCE</scope>
    <source>
        <strain evidence="2">NWC_2_2</strain>
    </source>
</reference>
<dbReference type="Pfam" id="PF01381">
    <property type="entry name" value="HTH_3"/>
    <property type="match status" value="1"/>
</dbReference>
<dbReference type="InterPro" id="IPR010982">
    <property type="entry name" value="Lambda_DNA-bd_dom_sf"/>
</dbReference>
<dbReference type="Gene3D" id="1.10.260.40">
    <property type="entry name" value="lambda repressor-like DNA-binding domains"/>
    <property type="match status" value="1"/>
</dbReference>
<feature type="domain" description="HTH cro/C1-type" evidence="1">
    <location>
        <begin position="6"/>
        <end position="59"/>
    </location>
</feature>
<dbReference type="PANTHER" id="PTHR37038">
    <property type="entry name" value="TRANSCRIPTIONAL REGULATOR-RELATED"/>
    <property type="match status" value="1"/>
</dbReference>
<evidence type="ECO:0000313" key="2">
    <source>
        <dbReference type="EMBL" id="AZA16994.1"/>
    </source>
</evidence>
<dbReference type="AlphaFoldDB" id="A0A381L104"/>
<reference evidence="3 4" key="2">
    <citation type="submission" date="2021-12" db="EMBL/GenBank/DDBJ databases">
        <title>Antimicrobial susceptibility of Lactobacillus delbrueckii subsp. lactis obtained from milk products and other habitats.</title>
        <authorList>
            <person name="Shani N."/>
        </authorList>
    </citation>
    <scope>NUCLEOTIDE SEQUENCE [LARGE SCALE GENOMIC DNA]</scope>
    <source>
        <strain evidence="3 4">FAM 21755</strain>
    </source>
</reference>
<dbReference type="EMBL" id="JAJNUY010000004">
    <property type="protein sequence ID" value="MCD5562870.1"/>
    <property type="molecule type" value="Genomic_DNA"/>
</dbReference>
<dbReference type="SMART" id="SM00530">
    <property type="entry name" value="HTH_XRE"/>
    <property type="match status" value="1"/>
</dbReference>
<dbReference type="PROSITE" id="PS50943">
    <property type="entry name" value="HTH_CROC1"/>
    <property type="match status" value="1"/>
</dbReference>
<dbReference type="SUPFAM" id="SSF47413">
    <property type="entry name" value="lambda repressor-like DNA-binding domains"/>
    <property type="match status" value="1"/>
</dbReference>
<evidence type="ECO:0000313" key="3">
    <source>
        <dbReference type="EMBL" id="MCD5562870.1"/>
    </source>
</evidence>
<gene>
    <name evidence="2" type="ORF">DQL93_11465</name>
    <name evidence="3" type="ORF">LOB85_01630</name>
</gene>
<dbReference type="InterPro" id="IPR001387">
    <property type="entry name" value="Cro/C1-type_HTH"/>
</dbReference>
<protein>
    <submittedName>
        <fullName evidence="3">Helix-turn-helix domain-containing protein</fullName>
    </submittedName>
    <submittedName>
        <fullName evidence="2">XRE family transcriptional regulator</fullName>
    </submittedName>
</protein>
<accession>A0A381L104</accession>
<evidence type="ECO:0000259" key="1">
    <source>
        <dbReference type="PROSITE" id="PS50943"/>
    </source>
</evidence>
<dbReference type="Pfam" id="PF21259">
    <property type="entry name" value="Rgg_C"/>
    <property type="match status" value="1"/>
</dbReference>
<name>A0A381L104_LACDL</name>
<dbReference type="InterPro" id="IPR010057">
    <property type="entry name" value="Transcription_activator_Rgg_C"/>
</dbReference>
<dbReference type="RefSeq" id="WP_070488042.1">
    <property type="nucleotide sequence ID" value="NZ_CP046131.1"/>
</dbReference>
<dbReference type="EMBL" id="CP031023">
    <property type="protein sequence ID" value="AZA16994.1"/>
    <property type="molecule type" value="Genomic_DNA"/>
</dbReference>
<evidence type="ECO:0000313" key="4">
    <source>
        <dbReference type="Proteomes" id="UP001200334"/>
    </source>
</evidence>
<dbReference type="GO" id="GO:0003677">
    <property type="term" value="F:DNA binding"/>
    <property type="evidence" value="ECO:0007669"/>
    <property type="project" value="InterPro"/>
</dbReference>
<dbReference type="PANTHER" id="PTHR37038:SF12">
    <property type="entry name" value="TRANSCRIPTIONAL REGULATOR"/>
    <property type="match status" value="1"/>
</dbReference>
<organism evidence="2">
    <name type="scientific">Lactobacillus delbrueckii subsp. lactis</name>
    <dbReference type="NCBI Taxonomy" id="29397"/>
    <lineage>
        <taxon>Bacteria</taxon>
        <taxon>Bacillati</taxon>
        <taxon>Bacillota</taxon>
        <taxon>Bacilli</taxon>
        <taxon>Lactobacillales</taxon>
        <taxon>Lactobacillaceae</taxon>
        <taxon>Lactobacillus</taxon>
    </lineage>
</organism>
<proteinExistence type="predicted"/>